<dbReference type="AlphaFoldDB" id="A0A162TDX2"/>
<name>A0A162TDX2_PHYB8</name>
<accession>A0A162TDX2</accession>
<sequence>MFIKYLLANLSGLELWGLTALFASSVDFETQEQDAEHRLTFLDDLVCFFGSKNNKNKSYSIYQTRLFSLIYTGFNVRLLSDHKNNKHIKNLLVPTHQFLSVTLYVLFLSEFKDPENYYVKFKVSYPVLTSAFCFVTVLDSSVHWAQLVDNVIKPVSRENQRTFSENLAN</sequence>
<dbReference type="EMBL" id="KV440997">
    <property type="protein sequence ID" value="OAD67822.1"/>
    <property type="molecule type" value="Genomic_DNA"/>
</dbReference>
<keyword evidence="1" id="KW-0732">Signal</keyword>
<dbReference type="InParanoid" id="A0A162TDX2"/>
<dbReference type="GeneID" id="28998005"/>
<dbReference type="Proteomes" id="UP000077315">
    <property type="component" value="Unassembled WGS sequence"/>
</dbReference>
<evidence type="ECO:0000313" key="3">
    <source>
        <dbReference type="Proteomes" id="UP000077315"/>
    </source>
</evidence>
<gene>
    <name evidence="2" type="ORF">PHYBLDRAFT_173737</name>
</gene>
<proteinExistence type="predicted"/>
<keyword evidence="3" id="KW-1185">Reference proteome</keyword>
<feature type="signal peptide" evidence="1">
    <location>
        <begin position="1"/>
        <end position="25"/>
    </location>
</feature>
<dbReference type="VEuPathDB" id="FungiDB:PHYBLDRAFT_173737"/>
<dbReference type="RefSeq" id="XP_018285862.1">
    <property type="nucleotide sequence ID" value="XM_018437099.1"/>
</dbReference>
<evidence type="ECO:0000313" key="2">
    <source>
        <dbReference type="EMBL" id="OAD67822.1"/>
    </source>
</evidence>
<organism evidence="2 3">
    <name type="scientific">Phycomyces blakesleeanus (strain ATCC 8743b / DSM 1359 / FGSC 10004 / NBRC 33097 / NRRL 1555)</name>
    <dbReference type="NCBI Taxonomy" id="763407"/>
    <lineage>
        <taxon>Eukaryota</taxon>
        <taxon>Fungi</taxon>
        <taxon>Fungi incertae sedis</taxon>
        <taxon>Mucoromycota</taxon>
        <taxon>Mucoromycotina</taxon>
        <taxon>Mucoromycetes</taxon>
        <taxon>Mucorales</taxon>
        <taxon>Phycomycetaceae</taxon>
        <taxon>Phycomyces</taxon>
    </lineage>
</organism>
<protein>
    <submittedName>
        <fullName evidence="2">Uncharacterized protein</fullName>
    </submittedName>
</protein>
<evidence type="ECO:0000256" key="1">
    <source>
        <dbReference type="SAM" id="SignalP"/>
    </source>
</evidence>
<reference evidence="3" key="1">
    <citation type="submission" date="2015-06" db="EMBL/GenBank/DDBJ databases">
        <title>Expansion of signal transduction pathways in fungi by whole-genome duplication.</title>
        <authorList>
            <consortium name="DOE Joint Genome Institute"/>
            <person name="Corrochano L.M."/>
            <person name="Kuo A."/>
            <person name="Marcet-Houben M."/>
            <person name="Polaino S."/>
            <person name="Salamov A."/>
            <person name="Villalobos J.M."/>
            <person name="Alvarez M.I."/>
            <person name="Avalos J."/>
            <person name="Benito E.P."/>
            <person name="Benoit I."/>
            <person name="Burger G."/>
            <person name="Camino L.P."/>
            <person name="Canovas D."/>
            <person name="Cerda-Olmedo E."/>
            <person name="Cheng J.-F."/>
            <person name="Dominguez A."/>
            <person name="Elias M."/>
            <person name="Eslava A.P."/>
            <person name="Glaser F."/>
            <person name="Grimwood J."/>
            <person name="Gutierrez G."/>
            <person name="Heitman J."/>
            <person name="Henrissat B."/>
            <person name="Iturriaga E.A."/>
            <person name="Lang B.F."/>
            <person name="Lavin J.L."/>
            <person name="Lee S."/>
            <person name="Li W."/>
            <person name="Lindquist E."/>
            <person name="Lopez-Garcia S."/>
            <person name="Luque E.M."/>
            <person name="Marcos A.T."/>
            <person name="Martin J."/>
            <person name="McCluskey K."/>
            <person name="Medina H.R."/>
            <person name="Miralles-Duran A."/>
            <person name="Miyazaki A."/>
            <person name="Munoz-Torres E."/>
            <person name="Oguiza J.A."/>
            <person name="Ohm R."/>
            <person name="Olmedo M."/>
            <person name="Orejas M."/>
            <person name="Ortiz-Castellanos L."/>
            <person name="Pisabarro A.G."/>
            <person name="Rodriguez-Romero J."/>
            <person name="Ruiz-Herrera J."/>
            <person name="Ruiz-Vazquez R."/>
            <person name="Sanz C."/>
            <person name="Schackwitz W."/>
            <person name="Schmutz J."/>
            <person name="Shahriari M."/>
            <person name="Shelest E."/>
            <person name="Silva-Franco F."/>
            <person name="Soanes D."/>
            <person name="Syed K."/>
            <person name="Tagua V.G."/>
            <person name="Talbot N.J."/>
            <person name="Thon M."/>
            <person name="De vries R.P."/>
            <person name="Wiebenga A."/>
            <person name="Yadav J.S."/>
            <person name="Braun E.L."/>
            <person name="Baker S."/>
            <person name="Garre V."/>
            <person name="Horwitz B."/>
            <person name="Torres-Martinez S."/>
            <person name="Idnurm A."/>
            <person name="Herrera-Estrella A."/>
            <person name="Gabaldon T."/>
            <person name="Grigoriev I.V."/>
        </authorList>
    </citation>
    <scope>NUCLEOTIDE SEQUENCE [LARGE SCALE GENOMIC DNA]</scope>
    <source>
        <strain evidence="3">NRRL 1555(-)</strain>
    </source>
</reference>
<feature type="chain" id="PRO_5007839950" evidence="1">
    <location>
        <begin position="26"/>
        <end position="169"/>
    </location>
</feature>